<dbReference type="GO" id="GO:0005829">
    <property type="term" value="C:cytosol"/>
    <property type="evidence" value="ECO:0007669"/>
    <property type="project" value="TreeGrafter"/>
</dbReference>
<dbReference type="FunFam" id="2.60.40.1110:FF:000004">
    <property type="entry name" value="Voltage-sensor containing phosphatase"/>
    <property type="match status" value="1"/>
</dbReference>
<feature type="domain" description="Tyrosine specific protein phosphatases" evidence="10">
    <location>
        <begin position="278"/>
        <end position="341"/>
    </location>
</feature>
<keyword evidence="5" id="KW-0378">Hydrolase</keyword>
<evidence type="ECO:0008006" key="15">
    <source>
        <dbReference type="Google" id="ProtNLM"/>
    </source>
</evidence>
<dbReference type="InterPro" id="IPR014020">
    <property type="entry name" value="Tensin_C2-dom"/>
</dbReference>
<comment type="caution">
    <text evidence="13">The sequence shown here is derived from an EMBL/GenBank/DDBJ whole genome shotgun (WGS) entry which is preliminary data.</text>
</comment>
<dbReference type="Gene3D" id="1.20.120.350">
    <property type="entry name" value="Voltage-gated potassium channels. Chain C"/>
    <property type="match status" value="1"/>
</dbReference>
<dbReference type="InterPro" id="IPR027359">
    <property type="entry name" value="Volt_channel_dom_sf"/>
</dbReference>
<keyword evidence="8" id="KW-0966">Cell projection</keyword>
<dbReference type="InterPro" id="IPR016130">
    <property type="entry name" value="Tyr_Pase_AS"/>
</dbReference>
<dbReference type="GO" id="GO:0016020">
    <property type="term" value="C:membrane"/>
    <property type="evidence" value="ECO:0007669"/>
    <property type="project" value="UniProtKB-SubCell"/>
</dbReference>
<keyword evidence="6 9" id="KW-1133">Transmembrane helix</keyword>
<dbReference type="Gene3D" id="3.90.190.10">
    <property type="entry name" value="Protein tyrosine phosphatase superfamily"/>
    <property type="match status" value="1"/>
</dbReference>
<dbReference type="Proteomes" id="UP000663823">
    <property type="component" value="Unassembled WGS sequence"/>
</dbReference>
<feature type="transmembrane region" description="Helical" evidence="9">
    <location>
        <begin position="124"/>
        <end position="145"/>
    </location>
</feature>
<dbReference type="Pfam" id="PF10409">
    <property type="entry name" value="PTEN_C2"/>
    <property type="match status" value="1"/>
</dbReference>
<dbReference type="SMART" id="SM01326">
    <property type="entry name" value="PTEN_C2"/>
    <property type="match status" value="1"/>
</dbReference>
<evidence type="ECO:0000256" key="1">
    <source>
        <dbReference type="ARBA" id="ARBA00004141"/>
    </source>
</evidence>
<evidence type="ECO:0000256" key="2">
    <source>
        <dbReference type="ARBA" id="ARBA00004316"/>
    </source>
</evidence>
<comment type="similarity">
    <text evidence="3">Belongs to the PTEN phosphatase protein family.</text>
</comment>
<dbReference type="PROSITE" id="PS00383">
    <property type="entry name" value="TYR_PHOSPHATASE_1"/>
    <property type="match status" value="1"/>
</dbReference>
<dbReference type="InterPro" id="IPR003595">
    <property type="entry name" value="Tyr_Pase_cat"/>
</dbReference>
<evidence type="ECO:0000256" key="8">
    <source>
        <dbReference type="ARBA" id="ARBA00023273"/>
    </source>
</evidence>
<evidence type="ECO:0000259" key="11">
    <source>
        <dbReference type="PROSITE" id="PS51181"/>
    </source>
</evidence>
<comment type="subcellular location">
    <subcellularLocation>
        <location evidence="2">Cell projection</location>
    </subcellularLocation>
    <subcellularLocation>
        <location evidence="1">Membrane</location>
        <topology evidence="1">Multi-pass membrane protein</topology>
    </subcellularLocation>
</comment>
<evidence type="ECO:0000313" key="13">
    <source>
        <dbReference type="EMBL" id="CAF3798020.1"/>
    </source>
</evidence>
<dbReference type="InterPro" id="IPR029023">
    <property type="entry name" value="Tensin_phosphatase"/>
</dbReference>
<dbReference type="PROSITE" id="PS50056">
    <property type="entry name" value="TYR_PHOSPHATASE_2"/>
    <property type="match status" value="1"/>
</dbReference>
<evidence type="ECO:0000259" key="12">
    <source>
        <dbReference type="PROSITE" id="PS51182"/>
    </source>
</evidence>
<dbReference type="InterPro" id="IPR057023">
    <property type="entry name" value="PTP-SAK"/>
</dbReference>
<evidence type="ECO:0000256" key="9">
    <source>
        <dbReference type="SAM" id="Phobius"/>
    </source>
</evidence>
<dbReference type="GO" id="GO:0042995">
    <property type="term" value="C:cell projection"/>
    <property type="evidence" value="ECO:0007669"/>
    <property type="project" value="UniProtKB-SubCell"/>
</dbReference>
<dbReference type="GO" id="GO:0005216">
    <property type="term" value="F:monoatomic ion channel activity"/>
    <property type="evidence" value="ECO:0007669"/>
    <property type="project" value="InterPro"/>
</dbReference>
<dbReference type="PROSITE" id="PS51182">
    <property type="entry name" value="C2_TENSIN"/>
    <property type="match status" value="1"/>
</dbReference>
<dbReference type="InterPro" id="IPR000387">
    <property type="entry name" value="Tyr_Pase_dom"/>
</dbReference>
<dbReference type="SUPFAM" id="SSF52799">
    <property type="entry name" value="(Phosphotyrosine protein) phosphatases II"/>
    <property type="match status" value="1"/>
</dbReference>
<gene>
    <name evidence="13" type="ORF">OTI717_LOCUS18110</name>
</gene>
<dbReference type="InterPro" id="IPR005821">
    <property type="entry name" value="Ion_trans_dom"/>
</dbReference>
<evidence type="ECO:0000256" key="4">
    <source>
        <dbReference type="ARBA" id="ARBA00022692"/>
    </source>
</evidence>
<feature type="domain" description="Phosphatase tensin-type" evidence="11">
    <location>
        <begin position="193"/>
        <end position="369"/>
    </location>
</feature>
<evidence type="ECO:0000256" key="6">
    <source>
        <dbReference type="ARBA" id="ARBA00022989"/>
    </source>
</evidence>
<name>A0A819BGW1_9BILA</name>
<evidence type="ECO:0000256" key="3">
    <source>
        <dbReference type="ARBA" id="ARBA00007881"/>
    </source>
</evidence>
<proteinExistence type="inferred from homology"/>
<evidence type="ECO:0000259" key="10">
    <source>
        <dbReference type="PROSITE" id="PS50056"/>
    </source>
</evidence>
<organism evidence="13 14">
    <name type="scientific">Rotaria sordida</name>
    <dbReference type="NCBI Taxonomy" id="392033"/>
    <lineage>
        <taxon>Eukaryota</taxon>
        <taxon>Metazoa</taxon>
        <taxon>Spiralia</taxon>
        <taxon>Gnathifera</taxon>
        <taxon>Rotifera</taxon>
        <taxon>Eurotatoria</taxon>
        <taxon>Bdelloidea</taxon>
        <taxon>Philodinida</taxon>
        <taxon>Philodinidae</taxon>
        <taxon>Rotaria</taxon>
    </lineage>
</organism>
<feature type="transmembrane region" description="Helical" evidence="9">
    <location>
        <begin position="58"/>
        <end position="81"/>
    </location>
</feature>
<sequence length="524" mass="60001">MDNPLYTAKQSTPIPEDSDGQVKISFGETVLSVDDPKSVKQTSFDLFQYKLRRLIESIGFRLAIAILFISDLIIIIVSTILGFKDKDSHVLDIVSLILSVIFMLDILLRIVAQGREFFHKKLEILDLVVMTAGLVVNIIIMSPLVEHQQGQIGKVIVLPRLFRVFNLIRTIRIIRHREHVKTGSRHLVGQNKKRTIGNGFDLDLCCISDRIIAMSFPSKGTDAFFRNDIVDVSHYLDLTYGDHYRVYNLCSERYYNTAYFHNRVERILIDDHNVPRLNDLIRMADSVTAWFEENEKNVIAVHCKGGKGRTGTMISVALLKTGVCQTAEEALTLFAEGRTDLRHGKQYQGVETPSQTRYVGYYEKILHVYNHQMPPTKILKLKTIVIRGIASVGNGDGSDLFFTVGNYDELLGRFQLAPDSRVNISLCKNEHNKEEDTITISDIHLSPLKGDVKIMFFSTNKKVPKNYDNCAFYFWLNTSFIENNSLLLKREELDNPHKAKTWHIFQEKFSVLLVFDSEYSHLYI</sequence>
<dbReference type="AlphaFoldDB" id="A0A819BGW1"/>
<dbReference type="PANTHER" id="PTHR12305:SF60">
    <property type="entry name" value="PHOSPHATIDYLINOSITOL 3,4,5-TRISPHOSPHATE 3-PHOSPHATASE TPTE2-RELATED"/>
    <property type="match status" value="1"/>
</dbReference>
<dbReference type="SMART" id="SM00404">
    <property type="entry name" value="PTPc_motif"/>
    <property type="match status" value="1"/>
</dbReference>
<reference evidence="13" key="1">
    <citation type="submission" date="2021-02" db="EMBL/GenBank/DDBJ databases">
        <authorList>
            <person name="Nowell W R."/>
        </authorList>
    </citation>
    <scope>NUCLEOTIDE SEQUENCE</scope>
</reference>
<accession>A0A819BGW1</accession>
<dbReference type="Gene3D" id="2.60.40.1110">
    <property type="match status" value="1"/>
</dbReference>
<keyword evidence="4 9" id="KW-0812">Transmembrane</keyword>
<dbReference type="Pfam" id="PF22784">
    <property type="entry name" value="PTP-SAK"/>
    <property type="match status" value="1"/>
</dbReference>
<dbReference type="PROSITE" id="PS51181">
    <property type="entry name" value="PPASE_TENSIN"/>
    <property type="match status" value="1"/>
</dbReference>
<dbReference type="EMBL" id="CAJOAX010002464">
    <property type="protein sequence ID" value="CAF3798020.1"/>
    <property type="molecule type" value="Genomic_DNA"/>
</dbReference>
<dbReference type="PANTHER" id="PTHR12305">
    <property type="entry name" value="PHOSPHATASE WITH HOMOLOGY TO TENSIN"/>
    <property type="match status" value="1"/>
</dbReference>
<keyword evidence="7 9" id="KW-0472">Membrane</keyword>
<feature type="domain" description="C2 tensin-type" evidence="12">
    <location>
        <begin position="376"/>
        <end position="518"/>
    </location>
</feature>
<evidence type="ECO:0000313" key="14">
    <source>
        <dbReference type="Proteomes" id="UP000663823"/>
    </source>
</evidence>
<dbReference type="SUPFAM" id="SSF49562">
    <property type="entry name" value="C2 domain (Calcium/lipid-binding domain, CaLB)"/>
    <property type="match status" value="1"/>
</dbReference>
<dbReference type="SUPFAM" id="SSF81324">
    <property type="entry name" value="Voltage-gated potassium channels"/>
    <property type="match status" value="1"/>
</dbReference>
<dbReference type="GO" id="GO:0016314">
    <property type="term" value="F:phosphatidylinositol-3,4,5-trisphosphate 3-phosphatase activity"/>
    <property type="evidence" value="ECO:0007669"/>
    <property type="project" value="TreeGrafter"/>
</dbReference>
<protein>
    <recommendedName>
        <fullName evidence="15">Phosphatidylinositol-3,4,5-trisphosphate 3-phosphatase</fullName>
    </recommendedName>
</protein>
<feature type="transmembrane region" description="Helical" evidence="9">
    <location>
        <begin position="93"/>
        <end position="112"/>
    </location>
</feature>
<dbReference type="InterPro" id="IPR029021">
    <property type="entry name" value="Prot-tyrosine_phosphatase-like"/>
</dbReference>
<dbReference type="Pfam" id="PF00520">
    <property type="entry name" value="Ion_trans"/>
    <property type="match status" value="1"/>
</dbReference>
<evidence type="ECO:0000256" key="5">
    <source>
        <dbReference type="ARBA" id="ARBA00022801"/>
    </source>
</evidence>
<dbReference type="InterPro" id="IPR035892">
    <property type="entry name" value="C2_domain_sf"/>
</dbReference>
<dbReference type="InterPro" id="IPR051281">
    <property type="entry name" value="Dual-spec_lipid-protein_phosph"/>
</dbReference>
<evidence type="ECO:0000256" key="7">
    <source>
        <dbReference type="ARBA" id="ARBA00023136"/>
    </source>
</evidence>